<dbReference type="GO" id="GO:0003677">
    <property type="term" value="F:DNA binding"/>
    <property type="evidence" value="ECO:0007669"/>
    <property type="project" value="InterPro"/>
</dbReference>
<feature type="domain" description="Helicase ATP-binding" evidence="1">
    <location>
        <begin position="54"/>
        <end position="245"/>
    </location>
</feature>
<dbReference type="InterPro" id="IPR006935">
    <property type="entry name" value="Helicase/UvrB_N"/>
</dbReference>
<comment type="caution">
    <text evidence="2">The sequence shown here is derived from an EMBL/GenBank/DDBJ whole genome shotgun (WGS) entry which is preliminary data.</text>
</comment>
<dbReference type="GO" id="GO:0005524">
    <property type="term" value="F:ATP binding"/>
    <property type="evidence" value="ECO:0007669"/>
    <property type="project" value="InterPro"/>
</dbReference>
<dbReference type="Proteomes" id="UP000234639">
    <property type="component" value="Unassembled WGS sequence"/>
</dbReference>
<reference evidence="2 3" key="1">
    <citation type="submission" date="2017-12" db="EMBL/GenBank/DDBJ databases">
        <title>Phylogenetic diversity of female urinary microbiome.</title>
        <authorList>
            <person name="Thomas-White K."/>
            <person name="Wolfe A.J."/>
        </authorList>
    </citation>
    <scope>NUCLEOTIDE SEQUENCE [LARGE SCALE GENOMIC DNA]</scope>
    <source>
        <strain evidence="2 3">UMB0112</strain>
    </source>
</reference>
<evidence type="ECO:0000313" key="2">
    <source>
        <dbReference type="EMBL" id="PKZ30143.1"/>
    </source>
</evidence>
<sequence>MSEFLYEKLENEFVKPQIDAKEFYNFVKENLNPKFEFREYQIEAFKRFFYYYESVNVKKQNHICFNMATGSGKTLIMAGLILYLYKKGYRNFLFFVNRSQIVEKTKENFINQSSNKYLFNDKIIIDNKLVKISTVSNFENESDDINICFTTIQGLFSDLNTQKENSLTFEDFKDKKIVLIADEAHHINAKTKKGQLAFDFNPTWENTVDKIFKSNIQNLLLEFSATIELDNLSVNEKYKDKILFKYDLKEFVKNKFSKDIYLFRSDVDKKDRMLQAVIVSIFRQKIAFKYKINLKPVVLFKSKNIKESEENMKNFIDLIENLNTSKISEFKKNNKIEVLHDIFKNINLTDLAEILKVEFNHKKIISTNNDKDLENNQKILNSLEDDNNPIRAIFTVDKLNEGWDVLNLFDIVRLYEGQNSGGNNKGKIGRTTISEAQLIGRGARYFPFDFNERDRFKRKFDEDVSNELKNLETLYYYSENKSNYISELRKALSEIGLIEKEESEPLKLKLKDEFKTKEFLSKKVYKNKKLKKDYKQSKLSDFTDLSKSNFSYDAKSGFGVLQKAFDENSKSSFENQAKIKAVNFVEFCGENVIKNAILYNGYFCMKNLKRILPNLKNMEEFIKNDKYLGQFSINISDKSLNHKERLDLAIEFLNHLEKDIKGKTYEFQGSKEFFAYEFGKIFKIEKEIKRSGKINQCNTLSEKWYVYEDFFGTSEEEELFNLIKERLANYLNEKYSEFYLVRNERDLAIYDFESGARFEPDFLLFLKDESFSYQIFIEPKGDNLLKQDNWKNSFLLNIKSNFEIDDKNFKIIGVKFYNKANENDFIDDFKSKI</sequence>
<name>A0A2I1NCM2_9BACT</name>
<evidence type="ECO:0000313" key="3">
    <source>
        <dbReference type="Proteomes" id="UP000234639"/>
    </source>
</evidence>
<proteinExistence type="predicted"/>
<dbReference type="Pfam" id="PF04851">
    <property type="entry name" value="ResIII"/>
    <property type="match status" value="1"/>
</dbReference>
<dbReference type="CDD" id="cd18785">
    <property type="entry name" value="SF2_C"/>
    <property type="match status" value="1"/>
</dbReference>
<gene>
    <name evidence="2" type="ORF">CYJ41_01500</name>
</gene>
<protein>
    <submittedName>
        <fullName evidence="2">Type III deoxyribonuclease</fullName>
    </submittedName>
</protein>
<accession>A0A2I1NCM2</accession>
<dbReference type="PANTHER" id="PTHR47396">
    <property type="entry name" value="TYPE I RESTRICTION ENZYME ECOKI R PROTEIN"/>
    <property type="match status" value="1"/>
</dbReference>
<dbReference type="InterPro" id="IPR050742">
    <property type="entry name" value="Helicase_Restrict-Modif_Enz"/>
</dbReference>
<dbReference type="Gene3D" id="3.40.50.300">
    <property type="entry name" value="P-loop containing nucleotide triphosphate hydrolases"/>
    <property type="match status" value="1"/>
</dbReference>
<organism evidence="2 3">
    <name type="scientific">Campylobacter ureolyticus</name>
    <dbReference type="NCBI Taxonomy" id="827"/>
    <lineage>
        <taxon>Bacteria</taxon>
        <taxon>Pseudomonadati</taxon>
        <taxon>Campylobacterota</taxon>
        <taxon>Epsilonproteobacteria</taxon>
        <taxon>Campylobacterales</taxon>
        <taxon>Campylobacteraceae</taxon>
        <taxon>Campylobacter</taxon>
    </lineage>
</organism>
<dbReference type="SUPFAM" id="SSF52540">
    <property type="entry name" value="P-loop containing nucleoside triphosphate hydrolases"/>
    <property type="match status" value="2"/>
</dbReference>
<evidence type="ECO:0000259" key="1">
    <source>
        <dbReference type="PROSITE" id="PS51192"/>
    </source>
</evidence>
<dbReference type="GO" id="GO:0005829">
    <property type="term" value="C:cytosol"/>
    <property type="evidence" value="ECO:0007669"/>
    <property type="project" value="TreeGrafter"/>
</dbReference>
<dbReference type="SMART" id="SM00487">
    <property type="entry name" value="DEXDc"/>
    <property type="match status" value="1"/>
</dbReference>
<dbReference type="AlphaFoldDB" id="A0A2I1NCM2"/>
<dbReference type="PANTHER" id="PTHR47396:SF1">
    <property type="entry name" value="ATP-DEPENDENT HELICASE IRC3-RELATED"/>
    <property type="match status" value="1"/>
</dbReference>
<dbReference type="CDD" id="cd17926">
    <property type="entry name" value="DEXHc_RE"/>
    <property type="match status" value="1"/>
</dbReference>
<dbReference type="EMBL" id="PKHU01000001">
    <property type="protein sequence ID" value="PKZ30143.1"/>
    <property type="molecule type" value="Genomic_DNA"/>
</dbReference>
<dbReference type="InterPro" id="IPR014001">
    <property type="entry name" value="Helicase_ATP-bd"/>
</dbReference>
<dbReference type="GO" id="GO:0016787">
    <property type="term" value="F:hydrolase activity"/>
    <property type="evidence" value="ECO:0007669"/>
    <property type="project" value="InterPro"/>
</dbReference>
<dbReference type="RefSeq" id="WP_101636611.1">
    <property type="nucleotide sequence ID" value="NZ_CAUPEY010000007.1"/>
</dbReference>
<dbReference type="InterPro" id="IPR027417">
    <property type="entry name" value="P-loop_NTPase"/>
</dbReference>
<dbReference type="PROSITE" id="PS51192">
    <property type="entry name" value="HELICASE_ATP_BIND_1"/>
    <property type="match status" value="1"/>
</dbReference>